<keyword evidence="3" id="KW-0997">Cell inner membrane</keyword>
<evidence type="ECO:0000256" key="9">
    <source>
        <dbReference type="ARBA" id="ARBA00023303"/>
    </source>
</evidence>
<keyword evidence="12" id="KW-0479">Metal-binding</keyword>
<evidence type="ECO:0000256" key="6">
    <source>
        <dbReference type="ARBA" id="ARBA00023053"/>
    </source>
</evidence>
<comment type="caution">
    <text evidence="13">The sequence shown here is derived from an EMBL/GenBank/DDBJ whole genome shotgun (WGS) entry which is preliminary data.</text>
</comment>
<comment type="similarity">
    <text evidence="10 12">Belongs to the fluoride channel Fluc/FEX (TC 1.A.43) family.</text>
</comment>
<dbReference type="InterPro" id="IPR003691">
    <property type="entry name" value="FluC"/>
</dbReference>
<evidence type="ECO:0000256" key="2">
    <source>
        <dbReference type="ARBA" id="ARBA00022475"/>
    </source>
</evidence>
<keyword evidence="2 12" id="KW-1003">Cell membrane</keyword>
<evidence type="ECO:0000256" key="1">
    <source>
        <dbReference type="ARBA" id="ARBA00004651"/>
    </source>
</evidence>
<dbReference type="Pfam" id="PF02537">
    <property type="entry name" value="CRCB"/>
    <property type="match status" value="1"/>
</dbReference>
<feature type="transmembrane region" description="Helical" evidence="12">
    <location>
        <begin position="105"/>
        <end position="129"/>
    </location>
</feature>
<keyword evidence="7 12" id="KW-0406">Ion transport</keyword>
<evidence type="ECO:0000256" key="5">
    <source>
        <dbReference type="ARBA" id="ARBA00022989"/>
    </source>
</evidence>
<reference evidence="13" key="2">
    <citation type="journal article" date="2023" name="ISME Commun">
        <title>Characterization of a bloom-associated alphaproteobacterial lineage, 'Candidatus Phycosocius': insights into freshwater algal-bacterial interactions.</title>
        <authorList>
            <person name="Tanabe Y."/>
            <person name="Yamaguchi H."/>
            <person name="Yoshida M."/>
            <person name="Kai A."/>
            <person name="Okazaki Y."/>
        </authorList>
    </citation>
    <scope>NUCLEOTIDE SEQUENCE</scope>
    <source>
        <strain evidence="13">BOTRYCO-1</strain>
    </source>
</reference>
<comment type="catalytic activity">
    <reaction evidence="11">
        <text>fluoride(in) = fluoride(out)</text>
        <dbReference type="Rhea" id="RHEA:76159"/>
        <dbReference type="ChEBI" id="CHEBI:17051"/>
    </reaction>
    <physiologicalReaction direction="left-to-right" evidence="11">
        <dbReference type="Rhea" id="RHEA:76160"/>
    </physiologicalReaction>
</comment>
<dbReference type="PANTHER" id="PTHR28259:SF1">
    <property type="entry name" value="FLUORIDE EXPORT PROTEIN 1-RELATED"/>
    <property type="match status" value="1"/>
</dbReference>
<comment type="activity regulation">
    <text evidence="12">Na(+) is not transported, but it plays an essential structural role and its presence is essential for fluoride channel function.</text>
</comment>
<dbReference type="PANTHER" id="PTHR28259">
    <property type="entry name" value="FLUORIDE EXPORT PROTEIN 1-RELATED"/>
    <property type="match status" value="1"/>
</dbReference>
<keyword evidence="6 12" id="KW-0915">Sodium</keyword>
<gene>
    <name evidence="12 13" type="primary">crcB</name>
    <name evidence="12" type="synonym">fluC</name>
    <name evidence="13" type="ORF">PsB1_1499</name>
</gene>
<name>A0ABQ4PWH7_9PROT</name>
<evidence type="ECO:0000313" key="13">
    <source>
        <dbReference type="EMBL" id="GIU67345.1"/>
    </source>
</evidence>
<keyword evidence="8 12" id="KW-0472">Membrane</keyword>
<organism evidence="13 14">
    <name type="scientific">Candidatus Phycosocius spiralis</name>
    <dbReference type="NCBI Taxonomy" id="2815099"/>
    <lineage>
        <taxon>Bacteria</taxon>
        <taxon>Pseudomonadati</taxon>
        <taxon>Pseudomonadota</taxon>
        <taxon>Alphaproteobacteria</taxon>
        <taxon>Caulobacterales</taxon>
        <taxon>Caulobacterales incertae sedis</taxon>
        <taxon>Candidatus Phycosocius</taxon>
    </lineage>
</organism>
<evidence type="ECO:0000256" key="4">
    <source>
        <dbReference type="ARBA" id="ARBA00022692"/>
    </source>
</evidence>
<evidence type="ECO:0000256" key="7">
    <source>
        <dbReference type="ARBA" id="ARBA00023065"/>
    </source>
</evidence>
<keyword evidence="9 12" id="KW-0407">Ion channel</keyword>
<feature type="binding site" evidence="12">
    <location>
        <position position="86"/>
    </location>
    <ligand>
        <name>Na(+)</name>
        <dbReference type="ChEBI" id="CHEBI:29101"/>
        <note>structural</note>
    </ligand>
</feature>
<evidence type="ECO:0000256" key="3">
    <source>
        <dbReference type="ARBA" id="ARBA00022519"/>
    </source>
</evidence>
<reference evidence="13" key="1">
    <citation type="submission" date="2021-05" db="EMBL/GenBank/DDBJ databases">
        <authorList>
            <person name="Tanabe Y."/>
        </authorList>
    </citation>
    <scope>NUCLEOTIDE SEQUENCE</scope>
    <source>
        <strain evidence="13">BOTRYCO-1</strain>
    </source>
</reference>
<keyword evidence="4 12" id="KW-0812">Transmembrane</keyword>
<dbReference type="HAMAP" id="MF_00454">
    <property type="entry name" value="FluC"/>
    <property type="match status" value="1"/>
</dbReference>
<feature type="transmembrane region" description="Helical" evidence="12">
    <location>
        <begin position="73"/>
        <end position="93"/>
    </location>
</feature>
<dbReference type="NCBIfam" id="TIGR00494">
    <property type="entry name" value="crcB"/>
    <property type="match status" value="1"/>
</dbReference>
<dbReference type="EMBL" id="BPFZ01000008">
    <property type="protein sequence ID" value="GIU67345.1"/>
    <property type="molecule type" value="Genomic_DNA"/>
</dbReference>
<keyword evidence="12" id="KW-0813">Transport</keyword>
<evidence type="ECO:0000256" key="10">
    <source>
        <dbReference type="ARBA" id="ARBA00035120"/>
    </source>
</evidence>
<evidence type="ECO:0000313" key="14">
    <source>
        <dbReference type="Proteomes" id="UP001161064"/>
    </source>
</evidence>
<comment type="subcellular location">
    <subcellularLocation>
        <location evidence="1 12">Cell membrane</location>
        <topology evidence="1 12">Multi-pass membrane protein</topology>
    </subcellularLocation>
</comment>
<comment type="function">
    <text evidence="12">Fluoride-specific ion channel. Important for reducing fluoride concentration in the cell, thus reducing its toxicity.</text>
</comment>
<dbReference type="Proteomes" id="UP001161064">
    <property type="component" value="Unassembled WGS sequence"/>
</dbReference>
<evidence type="ECO:0000256" key="8">
    <source>
        <dbReference type="ARBA" id="ARBA00023136"/>
    </source>
</evidence>
<feature type="transmembrane region" description="Helical" evidence="12">
    <location>
        <begin position="38"/>
        <end position="61"/>
    </location>
</feature>
<sequence>MHKGGMVQALLVFLGGGLGALARWTFGHVVSRQLGSDWPWATFGVNIIGSFAMGVVMGFVLKNGMITPSAENWRLFLATGILGGFTTFSAFSFESAHMIEAGNWLHAGLYSLTSVGLSVGALFAGIVLARLNG</sequence>
<evidence type="ECO:0000256" key="12">
    <source>
        <dbReference type="HAMAP-Rule" id="MF_00454"/>
    </source>
</evidence>
<dbReference type="NCBIfam" id="NF010791">
    <property type="entry name" value="PRK14195.1"/>
    <property type="match status" value="1"/>
</dbReference>
<keyword evidence="14" id="KW-1185">Reference proteome</keyword>
<proteinExistence type="inferred from homology"/>
<accession>A0ABQ4PWH7</accession>
<evidence type="ECO:0000256" key="11">
    <source>
        <dbReference type="ARBA" id="ARBA00035585"/>
    </source>
</evidence>
<keyword evidence="5 12" id="KW-1133">Transmembrane helix</keyword>
<feature type="binding site" evidence="12">
    <location>
        <position position="83"/>
    </location>
    <ligand>
        <name>Na(+)</name>
        <dbReference type="ChEBI" id="CHEBI:29101"/>
        <note>structural</note>
    </ligand>
</feature>
<protein>
    <recommendedName>
        <fullName evidence="12">Fluoride-specific ion channel FluC</fullName>
    </recommendedName>
</protein>